<dbReference type="InterPro" id="IPR020081">
    <property type="entry name" value="SsrA-bd_prot_CS"/>
</dbReference>
<dbReference type="NCBIfam" id="TIGR00086">
    <property type="entry name" value="smpB"/>
    <property type="match status" value="1"/>
</dbReference>
<dbReference type="GO" id="GO:0005829">
    <property type="term" value="C:cytosol"/>
    <property type="evidence" value="ECO:0007669"/>
    <property type="project" value="TreeGrafter"/>
</dbReference>
<dbReference type="CDD" id="cd09294">
    <property type="entry name" value="SmpB"/>
    <property type="match status" value="1"/>
</dbReference>
<protein>
    <recommendedName>
        <fullName evidence="3">SsrA-binding protein</fullName>
    </recommendedName>
    <alternativeName>
        <fullName evidence="3">Small protein B</fullName>
    </alternativeName>
</protein>
<accession>A0A501PRA0</accession>
<dbReference type="NCBIfam" id="NF003843">
    <property type="entry name" value="PRK05422.1"/>
    <property type="match status" value="1"/>
</dbReference>
<comment type="caution">
    <text evidence="5">The sequence shown here is derived from an EMBL/GenBank/DDBJ whole genome shotgun (WGS) entry which is preliminary data.</text>
</comment>
<dbReference type="Proteomes" id="UP000319148">
    <property type="component" value="Unassembled WGS sequence"/>
</dbReference>
<keyword evidence="2 3" id="KW-0694">RNA-binding</keyword>
<dbReference type="GO" id="GO:0003723">
    <property type="term" value="F:RNA binding"/>
    <property type="evidence" value="ECO:0007669"/>
    <property type="project" value="UniProtKB-UniRule"/>
</dbReference>
<evidence type="ECO:0000256" key="1">
    <source>
        <dbReference type="ARBA" id="ARBA00022490"/>
    </source>
</evidence>
<sequence length="158" mass="18480">MSKKKSNDGRRVIAENRKARHNFFIEEDFEAGIVLKGTEVKSLRQGECNIAESYAEVKGNEVWLINAHIKEYSMGNRFNHDPRRPRKLLLHRREINKIFAAVQRKGMTLVPLSIYFDDHNRAKVKLGLAKGKKAHDKREASKERDWSREKARMLKEHS</sequence>
<organism evidence="5 6">
    <name type="scientific">Emcibacter nanhaiensis</name>
    <dbReference type="NCBI Taxonomy" id="1505037"/>
    <lineage>
        <taxon>Bacteria</taxon>
        <taxon>Pseudomonadati</taxon>
        <taxon>Pseudomonadota</taxon>
        <taxon>Alphaproteobacteria</taxon>
        <taxon>Emcibacterales</taxon>
        <taxon>Emcibacteraceae</taxon>
        <taxon>Emcibacter</taxon>
    </lineage>
</organism>
<comment type="subcellular location">
    <subcellularLocation>
        <location evidence="3">Cytoplasm</location>
    </subcellularLocation>
    <text evidence="3">The tmRNA-SmpB complex associates with stalled 70S ribosomes.</text>
</comment>
<dbReference type="PROSITE" id="PS01317">
    <property type="entry name" value="SSRP"/>
    <property type="match status" value="1"/>
</dbReference>
<dbReference type="PANTHER" id="PTHR30308">
    <property type="entry name" value="TMRNA-BINDING COMPONENT OF TRANS-TRANSLATION TAGGING COMPLEX"/>
    <property type="match status" value="1"/>
</dbReference>
<name>A0A501PRA0_9PROT</name>
<dbReference type="InterPro" id="IPR000037">
    <property type="entry name" value="SsrA-bd_prot"/>
</dbReference>
<proteinExistence type="inferred from homology"/>
<dbReference type="PANTHER" id="PTHR30308:SF2">
    <property type="entry name" value="SSRA-BINDING PROTEIN"/>
    <property type="match status" value="1"/>
</dbReference>
<evidence type="ECO:0000256" key="4">
    <source>
        <dbReference type="SAM" id="MobiDB-lite"/>
    </source>
</evidence>
<evidence type="ECO:0000313" key="6">
    <source>
        <dbReference type="Proteomes" id="UP000319148"/>
    </source>
</evidence>
<dbReference type="RefSeq" id="WP_139937862.1">
    <property type="nucleotide sequence ID" value="NZ_JBHSYP010000022.1"/>
</dbReference>
<keyword evidence="6" id="KW-1185">Reference proteome</keyword>
<dbReference type="OrthoDB" id="9805462at2"/>
<keyword evidence="1 3" id="KW-0963">Cytoplasm</keyword>
<gene>
    <name evidence="3 5" type="primary">smpB</name>
    <name evidence="5" type="ORF">FIV46_00585</name>
</gene>
<dbReference type="AlphaFoldDB" id="A0A501PRA0"/>
<comment type="similarity">
    <text evidence="3">Belongs to the SmpB family.</text>
</comment>
<dbReference type="GO" id="GO:0070929">
    <property type="term" value="P:trans-translation"/>
    <property type="evidence" value="ECO:0007669"/>
    <property type="project" value="UniProtKB-UniRule"/>
</dbReference>
<dbReference type="Gene3D" id="2.40.280.10">
    <property type="match status" value="1"/>
</dbReference>
<dbReference type="EMBL" id="VFIY01000004">
    <property type="protein sequence ID" value="TPD62612.1"/>
    <property type="molecule type" value="Genomic_DNA"/>
</dbReference>
<evidence type="ECO:0000256" key="3">
    <source>
        <dbReference type="HAMAP-Rule" id="MF_00023"/>
    </source>
</evidence>
<dbReference type="SUPFAM" id="SSF74982">
    <property type="entry name" value="Small protein B (SmpB)"/>
    <property type="match status" value="1"/>
</dbReference>
<feature type="compositionally biased region" description="Basic and acidic residues" evidence="4">
    <location>
        <begin position="136"/>
        <end position="158"/>
    </location>
</feature>
<evidence type="ECO:0000256" key="2">
    <source>
        <dbReference type="ARBA" id="ARBA00022884"/>
    </source>
</evidence>
<comment type="function">
    <text evidence="3">Required for rescue of stalled ribosomes mediated by trans-translation. Binds to transfer-messenger RNA (tmRNA), required for stable association of tmRNA with ribosomes. tmRNA and SmpB together mimic tRNA shape, replacing the anticodon stem-loop with SmpB. tmRNA is encoded by the ssrA gene; the 2 termini fold to resemble tRNA(Ala) and it encodes a 'tag peptide', a short internal open reading frame. During trans-translation Ala-aminoacylated tmRNA acts like a tRNA, entering the A-site of stalled ribosomes, displacing the stalled mRNA. The ribosome then switches to translate the ORF on the tmRNA; the nascent peptide is terminated with the 'tag peptide' encoded by the tmRNA and targeted for degradation. The ribosome is freed to recommence translation, which seems to be the essential function of trans-translation.</text>
</comment>
<dbReference type="InterPro" id="IPR023620">
    <property type="entry name" value="SmpB"/>
</dbReference>
<feature type="region of interest" description="Disordered" evidence="4">
    <location>
        <begin position="128"/>
        <end position="158"/>
    </location>
</feature>
<dbReference type="Pfam" id="PF01668">
    <property type="entry name" value="SmpB"/>
    <property type="match status" value="1"/>
</dbReference>
<dbReference type="HAMAP" id="MF_00023">
    <property type="entry name" value="SmpB"/>
    <property type="match status" value="1"/>
</dbReference>
<dbReference type="GO" id="GO:0070930">
    <property type="term" value="P:trans-translation-dependent protein tagging"/>
    <property type="evidence" value="ECO:0007669"/>
    <property type="project" value="TreeGrafter"/>
</dbReference>
<evidence type="ECO:0000313" key="5">
    <source>
        <dbReference type="EMBL" id="TPD62612.1"/>
    </source>
</evidence>
<reference evidence="6" key="1">
    <citation type="submission" date="2019-06" db="EMBL/GenBank/DDBJ databases">
        <title>The complete genome of Emcibacter congregatus ZYLT.</title>
        <authorList>
            <person name="Zhao Z."/>
        </authorList>
    </citation>
    <scope>NUCLEOTIDE SEQUENCE [LARGE SCALE GENOMIC DNA]</scope>
    <source>
        <strain evidence="6">MCCC 1A06723</strain>
    </source>
</reference>